<feature type="coiled-coil region" evidence="4">
    <location>
        <begin position="267"/>
        <end position="295"/>
    </location>
</feature>
<dbReference type="Pfam" id="PF00512">
    <property type="entry name" value="HisKA"/>
    <property type="match status" value="1"/>
</dbReference>
<dbReference type="InterPro" id="IPR050469">
    <property type="entry name" value="Diguanylate_Cyclase"/>
</dbReference>
<dbReference type="CDD" id="cd00156">
    <property type="entry name" value="REC"/>
    <property type="match status" value="2"/>
</dbReference>
<dbReference type="SMART" id="SM00448">
    <property type="entry name" value="REC"/>
    <property type="match status" value="2"/>
</dbReference>
<dbReference type="GO" id="GO:0052621">
    <property type="term" value="F:diguanylate cyclase activity"/>
    <property type="evidence" value="ECO:0007669"/>
    <property type="project" value="UniProtKB-EC"/>
</dbReference>
<reference evidence="8" key="1">
    <citation type="journal article" date="2021" name="Microb. Physiol.">
        <title>Proteogenomic Insights into the Physiology of Marine, Sulfate-Reducing, Filamentous Desulfonema limicola and Desulfonema magnum.</title>
        <authorList>
            <person name="Schnaars V."/>
            <person name="Wohlbrand L."/>
            <person name="Scheve S."/>
            <person name="Hinrichs C."/>
            <person name="Reinhardt R."/>
            <person name="Rabus R."/>
        </authorList>
    </citation>
    <scope>NUCLEOTIDE SEQUENCE</scope>
    <source>
        <strain evidence="8">4be13</strain>
    </source>
</reference>
<dbReference type="Gene3D" id="3.40.50.2300">
    <property type="match status" value="2"/>
</dbReference>
<gene>
    <name evidence="8" type="ORF">dnm_012930</name>
</gene>
<evidence type="ECO:0000313" key="8">
    <source>
        <dbReference type="EMBL" id="QTA85288.1"/>
    </source>
</evidence>
<keyword evidence="8" id="KW-0808">Transferase</keyword>
<dbReference type="RefSeq" id="WP_207681408.1">
    <property type="nucleotide sequence ID" value="NZ_CP061800.1"/>
</dbReference>
<dbReference type="GO" id="GO:0005886">
    <property type="term" value="C:plasma membrane"/>
    <property type="evidence" value="ECO:0007669"/>
    <property type="project" value="TreeGrafter"/>
</dbReference>
<feature type="domain" description="Response regulatory" evidence="5">
    <location>
        <begin position="12"/>
        <end position="131"/>
    </location>
</feature>
<dbReference type="GO" id="GO:0043709">
    <property type="term" value="P:cell adhesion involved in single-species biofilm formation"/>
    <property type="evidence" value="ECO:0007669"/>
    <property type="project" value="TreeGrafter"/>
</dbReference>
<dbReference type="SMART" id="SM00091">
    <property type="entry name" value="PAS"/>
    <property type="match status" value="1"/>
</dbReference>
<keyword evidence="8" id="KW-0418">Kinase</keyword>
<proteinExistence type="predicted"/>
<dbReference type="PROSITE" id="PS50887">
    <property type="entry name" value="GGDEF"/>
    <property type="match status" value="1"/>
</dbReference>
<dbReference type="Pfam" id="PF00072">
    <property type="entry name" value="Response_reg"/>
    <property type="match status" value="2"/>
</dbReference>
<dbReference type="NCBIfam" id="TIGR00229">
    <property type="entry name" value="sensory_box"/>
    <property type="match status" value="1"/>
</dbReference>
<dbReference type="InterPro" id="IPR000160">
    <property type="entry name" value="GGDEF_dom"/>
</dbReference>
<evidence type="ECO:0000256" key="4">
    <source>
        <dbReference type="SAM" id="Coils"/>
    </source>
</evidence>
<keyword evidence="4" id="KW-0175">Coiled coil</keyword>
<dbReference type="CDD" id="cd00082">
    <property type="entry name" value="HisKA"/>
    <property type="match status" value="1"/>
</dbReference>
<dbReference type="Pfam" id="PF00989">
    <property type="entry name" value="PAS"/>
    <property type="match status" value="1"/>
</dbReference>
<feature type="domain" description="GGDEF" evidence="7">
    <location>
        <begin position="542"/>
        <end position="676"/>
    </location>
</feature>
<sequence length="695" mass="79104">MMDIDNLSLPLRILLVQSNRNDFLHFDRAMKESPVNSEITLLMTAEEALKRVADKAPLFDIIVIDHELSGRSGLELCADFVEQNVSLPLILLTEPENKNFAAQFHKLGFVNEYLIKDDNRNYLEILAPLLSEVARKHGEILARKQHKKALQAFEKRFRNLLAKNADGVVIVNKNGKVELVNPAAKSLFGRKTQEFLGQPFGFPIIPGQIMEIQIVREGLEKVTAEMRVAEIEWKGERACLASLRDVTYRKQMEDALATANMGLYQTVQELKKANKKILEQQRAVIEEERLKLLLQMAGTTAHEMNQPLMTLLGNIELLGMDKNAPEKIKNYIKRIEESGEKISGIIKKIQTIRPDEPHMLSPKDEPSVINLNKKIRILCVEKLDDDFEKINTFLNVRSQFNLFRTRCLKEAIQVLEHVQFDLILSEYFFPDGTAMDFLRIMHEKDTEVPMVVITGQGDEMIASQVIQAGAFGYISKTKMNNTSLIRTIINAVEKGQLRREIKEAHKKIAEMSTKDELTGLYNRRYFKGVLRQEISRAKRYGSGLVLFMLDIDHFKKINDTYGHSAGDMVLAEMGEKLRKWTRKSDTVCRFGGEEFVVILPNTNAENAGIMGERLRKIVASHIFEFNSFQFQVTISMGFTDFHKSGACPLSKLIDRADNALYQAKEAGRNRVVEFVPSSLSSNSKDDLQQLKAELP</sequence>
<dbReference type="NCBIfam" id="TIGR00254">
    <property type="entry name" value="GGDEF"/>
    <property type="match status" value="1"/>
</dbReference>
<comment type="caution">
    <text evidence="3">Lacks conserved residue(s) required for the propagation of feature annotation.</text>
</comment>
<dbReference type="SUPFAM" id="SSF47384">
    <property type="entry name" value="Homodimeric domain of signal transducing histidine kinase"/>
    <property type="match status" value="1"/>
</dbReference>
<dbReference type="Gene3D" id="3.30.450.20">
    <property type="entry name" value="PAS domain"/>
    <property type="match status" value="1"/>
</dbReference>
<dbReference type="SUPFAM" id="SSF55073">
    <property type="entry name" value="Nucleotide cyclase"/>
    <property type="match status" value="1"/>
</dbReference>
<dbReference type="InterPro" id="IPR001789">
    <property type="entry name" value="Sig_transdc_resp-reg_receiver"/>
</dbReference>
<dbReference type="InterPro" id="IPR013767">
    <property type="entry name" value="PAS_fold"/>
</dbReference>
<dbReference type="InterPro" id="IPR043128">
    <property type="entry name" value="Rev_trsase/Diguanyl_cyclase"/>
</dbReference>
<dbReference type="InterPro" id="IPR035965">
    <property type="entry name" value="PAS-like_dom_sf"/>
</dbReference>
<dbReference type="InterPro" id="IPR000014">
    <property type="entry name" value="PAS"/>
</dbReference>
<name>A0A975GLY5_9BACT</name>
<dbReference type="PROSITE" id="PS50112">
    <property type="entry name" value="PAS"/>
    <property type="match status" value="1"/>
</dbReference>
<dbReference type="InterPro" id="IPR003661">
    <property type="entry name" value="HisK_dim/P_dom"/>
</dbReference>
<dbReference type="PANTHER" id="PTHR45138:SF9">
    <property type="entry name" value="DIGUANYLATE CYCLASE DGCM-RELATED"/>
    <property type="match status" value="1"/>
</dbReference>
<feature type="domain" description="PAS" evidence="6">
    <location>
        <begin position="153"/>
        <end position="198"/>
    </location>
</feature>
<dbReference type="Pfam" id="PF00990">
    <property type="entry name" value="GGDEF"/>
    <property type="match status" value="1"/>
</dbReference>
<evidence type="ECO:0000259" key="5">
    <source>
        <dbReference type="PROSITE" id="PS50110"/>
    </source>
</evidence>
<dbReference type="GO" id="GO:0006355">
    <property type="term" value="P:regulation of DNA-templated transcription"/>
    <property type="evidence" value="ECO:0007669"/>
    <property type="project" value="InterPro"/>
</dbReference>
<comment type="catalytic activity">
    <reaction evidence="2">
        <text>2 GTP = 3',3'-c-di-GMP + 2 diphosphate</text>
        <dbReference type="Rhea" id="RHEA:24898"/>
        <dbReference type="ChEBI" id="CHEBI:33019"/>
        <dbReference type="ChEBI" id="CHEBI:37565"/>
        <dbReference type="ChEBI" id="CHEBI:58805"/>
        <dbReference type="EC" id="2.7.7.65"/>
    </reaction>
</comment>
<dbReference type="CDD" id="cd01949">
    <property type="entry name" value="GGDEF"/>
    <property type="match status" value="1"/>
</dbReference>
<dbReference type="SMART" id="SM00388">
    <property type="entry name" value="HisKA"/>
    <property type="match status" value="1"/>
</dbReference>
<organism evidence="8 9">
    <name type="scientific">Desulfonema magnum</name>
    <dbReference type="NCBI Taxonomy" id="45655"/>
    <lineage>
        <taxon>Bacteria</taxon>
        <taxon>Pseudomonadati</taxon>
        <taxon>Thermodesulfobacteriota</taxon>
        <taxon>Desulfobacteria</taxon>
        <taxon>Desulfobacterales</taxon>
        <taxon>Desulfococcaceae</taxon>
        <taxon>Desulfonema</taxon>
    </lineage>
</organism>
<dbReference type="EMBL" id="CP061800">
    <property type="protein sequence ID" value="QTA85288.1"/>
    <property type="molecule type" value="Genomic_DNA"/>
</dbReference>
<feature type="domain" description="Response regulatory" evidence="5">
    <location>
        <begin position="376"/>
        <end position="491"/>
    </location>
</feature>
<feature type="modified residue" description="4-aspartylphosphate" evidence="3">
    <location>
        <position position="65"/>
    </location>
</feature>
<dbReference type="Gene3D" id="1.10.287.130">
    <property type="match status" value="1"/>
</dbReference>
<dbReference type="KEGG" id="dmm:dnm_012930"/>
<dbReference type="AlphaFoldDB" id="A0A975GLY5"/>
<protein>
    <submittedName>
        <fullName evidence="8">Two component system response regulator/histidine kinase, PAS and GGDEF domains-containing</fullName>
    </submittedName>
</protein>
<dbReference type="FunFam" id="3.30.70.270:FF:000001">
    <property type="entry name" value="Diguanylate cyclase domain protein"/>
    <property type="match status" value="1"/>
</dbReference>
<dbReference type="PROSITE" id="PS50110">
    <property type="entry name" value="RESPONSE_REGULATORY"/>
    <property type="match status" value="2"/>
</dbReference>
<dbReference type="Gene3D" id="3.30.70.270">
    <property type="match status" value="1"/>
</dbReference>
<evidence type="ECO:0000313" key="9">
    <source>
        <dbReference type="Proteomes" id="UP000663722"/>
    </source>
</evidence>
<dbReference type="SUPFAM" id="SSF55785">
    <property type="entry name" value="PYP-like sensor domain (PAS domain)"/>
    <property type="match status" value="1"/>
</dbReference>
<accession>A0A975GLY5</accession>
<evidence type="ECO:0000256" key="3">
    <source>
        <dbReference type="PROSITE-ProRule" id="PRU00169"/>
    </source>
</evidence>
<comment type="catalytic activity">
    <reaction evidence="1">
        <text>ATP + protein L-histidine = ADP + protein N-phospho-L-histidine.</text>
        <dbReference type="EC" id="2.7.13.3"/>
    </reaction>
</comment>
<dbReference type="SUPFAM" id="SSF52172">
    <property type="entry name" value="CheY-like"/>
    <property type="match status" value="2"/>
</dbReference>
<dbReference type="CDD" id="cd00130">
    <property type="entry name" value="PAS"/>
    <property type="match status" value="1"/>
</dbReference>
<dbReference type="InterPro" id="IPR029787">
    <property type="entry name" value="Nucleotide_cyclase"/>
</dbReference>
<evidence type="ECO:0000259" key="7">
    <source>
        <dbReference type="PROSITE" id="PS50887"/>
    </source>
</evidence>
<dbReference type="InterPro" id="IPR011006">
    <property type="entry name" value="CheY-like_superfamily"/>
</dbReference>
<evidence type="ECO:0000256" key="1">
    <source>
        <dbReference type="ARBA" id="ARBA00000085"/>
    </source>
</evidence>
<dbReference type="GO" id="GO:0000155">
    <property type="term" value="F:phosphorelay sensor kinase activity"/>
    <property type="evidence" value="ECO:0007669"/>
    <property type="project" value="InterPro"/>
</dbReference>
<evidence type="ECO:0000256" key="2">
    <source>
        <dbReference type="ARBA" id="ARBA00034247"/>
    </source>
</evidence>
<dbReference type="GO" id="GO:1902201">
    <property type="term" value="P:negative regulation of bacterial-type flagellum-dependent cell motility"/>
    <property type="evidence" value="ECO:0007669"/>
    <property type="project" value="TreeGrafter"/>
</dbReference>
<dbReference type="PANTHER" id="PTHR45138">
    <property type="entry name" value="REGULATORY COMPONENTS OF SENSORY TRANSDUCTION SYSTEM"/>
    <property type="match status" value="1"/>
</dbReference>
<dbReference type="SMART" id="SM00267">
    <property type="entry name" value="GGDEF"/>
    <property type="match status" value="1"/>
</dbReference>
<keyword evidence="3" id="KW-0597">Phosphoprotein</keyword>
<dbReference type="Proteomes" id="UP000663722">
    <property type="component" value="Chromosome"/>
</dbReference>
<evidence type="ECO:0000259" key="6">
    <source>
        <dbReference type="PROSITE" id="PS50112"/>
    </source>
</evidence>
<dbReference type="InterPro" id="IPR036097">
    <property type="entry name" value="HisK_dim/P_sf"/>
</dbReference>
<keyword evidence="9" id="KW-1185">Reference proteome</keyword>